<name>A0A8C4LP18_EQUAS</name>
<accession>A0A8C4LP18</accession>
<organism evidence="2">
    <name type="scientific">Equus asinus asinus</name>
    <dbReference type="NCBI Taxonomy" id="83772"/>
    <lineage>
        <taxon>Eukaryota</taxon>
        <taxon>Metazoa</taxon>
        <taxon>Chordata</taxon>
        <taxon>Craniata</taxon>
        <taxon>Vertebrata</taxon>
        <taxon>Euteleostomi</taxon>
        <taxon>Mammalia</taxon>
        <taxon>Eutheria</taxon>
        <taxon>Laurasiatheria</taxon>
        <taxon>Perissodactyla</taxon>
        <taxon>Equidae</taxon>
        <taxon>Equus</taxon>
    </lineage>
</organism>
<feature type="chain" id="PRO_5034967254" description="Secreted protein" evidence="1">
    <location>
        <begin position="20"/>
        <end position="199"/>
    </location>
</feature>
<evidence type="ECO:0008006" key="3">
    <source>
        <dbReference type="Google" id="ProtNLM"/>
    </source>
</evidence>
<protein>
    <recommendedName>
        <fullName evidence="3">Secreted protein</fullName>
    </recommendedName>
</protein>
<evidence type="ECO:0000256" key="1">
    <source>
        <dbReference type="SAM" id="SignalP"/>
    </source>
</evidence>
<dbReference type="Ensembl" id="ENSEAST00005016026.1">
    <property type="protein sequence ID" value="ENSEASP00005014736.1"/>
    <property type="gene ID" value="ENSEASG00005010280.1"/>
</dbReference>
<sequence length="199" mass="21500">MRFMALLFLASLAGALVCAHEYGPSPGAGIPFIRTSCHIPQASAAKKTNVEAPGLAKKKQVHQGSIDPALWVSLFVSRVLNPMHKTAGSRGSLPEASLPSTDKGNRYTQTPKCVGRGQRSVHACAYTQGFWGSKICCVYPSTNLPIREQLVPSAKPLYPRGPHGDFTLNHSFQTLPSQRSQAPESSLIHTHPLIYVSRG</sequence>
<feature type="signal peptide" evidence="1">
    <location>
        <begin position="1"/>
        <end position="19"/>
    </location>
</feature>
<proteinExistence type="predicted"/>
<evidence type="ECO:0000313" key="2">
    <source>
        <dbReference type="Ensembl" id="ENSEASP00005014736.1"/>
    </source>
</evidence>
<dbReference type="AlphaFoldDB" id="A0A8C4LP18"/>
<reference evidence="2" key="1">
    <citation type="submission" date="2023-03" db="UniProtKB">
        <authorList>
            <consortium name="Ensembl"/>
        </authorList>
    </citation>
    <scope>IDENTIFICATION</scope>
</reference>
<keyword evidence="1" id="KW-0732">Signal</keyword>